<dbReference type="AlphaFoldDB" id="A0AAP0PNH2"/>
<evidence type="ECO:0000313" key="2">
    <source>
        <dbReference type="Proteomes" id="UP001419268"/>
    </source>
</evidence>
<organism evidence="1 2">
    <name type="scientific">Stephania cephalantha</name>
    <dbReference type="NCBI Taxonomy" id="152367"/>
    <lineage>
        <taxon>Eukaryota</taxon>
        <taxon>Viridiplantae</taxon>
        <taxon>Streptophyta</taxon>
        <taxon>Embryophyta</taxon>
        <taxon>Tracheophyta</taxon>
        <taxon>Spermatophyta</taxon>
        <taxon>Magnoliopsida</taxon>
        <taxon>Ranunculales</taxon>
        <taxon>Menispermaceae</taxon>
        <taxon>Menispermoideae</taxon>
        <taxon>Cissampelideae</taxon>
        <taxon>Stephania</taxon>
    </lineage>
</organism>
<reference evidence="1 2" key="1">
    <citation type="submission" date="2024-01" db="EMBL/GenBank/DDBJ databases">
        <title>Genome assemblies of Stephania.</title>
        <authorList>
            <person name="Yang L."/>
        </authorList>
    </citation>
    <scope>NUCLEOTIDE SEQUENCE [LARGE SCALE GENOMIC DNA]</scope>
    <source>
        <strain evidence="1">JXDWG</strain>
        <tissue evidence="1">Leaf</tissue>
    </source>
</reference>
<keyword evidence="2" id="KW-1185">Reference proteome</keyword>
<proteinExistence type="predicted"/>
<gene>
    <name evidence="1" type="ORF">Scep_007671</name>
</gene>
<evidence type="ECO:0000313" key="1">
    <source>
        <dbReference type="EMBL" id="KAK9148914.1"/>
    </source>
</evidence>
<dbReference type="EMBL" id="JBBNAG010000003">
    <property type="protein sequence ID" value="KAK9148914.1"/>
    <property type="molecule type" value="Genomic_DNA"/>
</dbReference>
<dbReference type="Proteomes" id="UP001419268">
    <property type="component" value="Unassembled WGS sequence"/>
</dbReference>
<comment type="caution">
    <text evidence="1">The sequence shown here is derived from an EMBL/GenBank/DDBJ whole genome shotgun (WGS) entry which is preliminary data.</text>
</comment>
<accession>A0AAP0PNH2</accession>
<name>A0AAP0PNH2_9MAGN</name>
<protein>
    <submittedName>
        <fullName evidence="1">Uncharacterized protein</fullName>
    </submittedName>
</protein>
<sequence>MNYSKSSQRLKRKALVGRDLKCAIEIEGEKSVIVVEASSRVASCITRVQKAEFQLTNSHRCTLAIEIRKYEEPGFDQDFAAIGQEQINGKTGQNSQVSYITTDDTCPMYITRD</sequence>